<dbReference type="InterPro" id="IPR019467">
    <property type="entry name" value="Hat1_N"/>
</dbReference>
<keyword evidence="6" id="KW-0539">Nucleus</keyword>
<dbReference type="EC" id="2.3.1.48" evidence="3 9"/>
<dbReference type="InterPro" id="IPR017380">
    <property type="entry name" value="Hist_AcTrfase_B-typ_cat-su"/>
</dbReference>
<evidence type="ECO:0000256" key="4">
    <source>
        <dbReference type="ARBA" id="ARBA00021268"/>
    </source>
</evidence>
<evidence type="ECO:0000313" key="18">
    <source>
        <dbReference type="EMBL" id="JAQ10471.1"/>
    </source>
</evidence>
<comment type="subcellular location">
    <subcellularLocation>
        <location evidence="1">Nucleus</location>
    </subcellularLocation>
</comment>
<evidence type="ECO:0000256" key="3">
    <source>
        <dbReference type="ARBA" id="ARBA00013184"/>
    </source>
</evidence>
<gene>
    <name evidence="15" type="primary">HAT1</name>
    <name evidence="18" type="synonym">HAT1_2</name>
    <name evidence="17" type="synonym">HAT1_3</name>
    <name evidence="15" type="ORF">CM83_17405</name>
    <name evidence="18" type="ORF">g.77037</name>
    <name evidence="17" type="ORF">g.77038</name>
</gene>
<evidence type="ECO:0000256" key="1">
    <source>
        <dbReference type="ARBA" id="ARBA00004123"/>
    </source>
</evidence>
<reference evidence="16" key="3">
    <citation type="submission" date="2014-09" db="EMBL/GenBank/DDBJ databases">
        <authorList>
            <person name="Magalhaes I.L.F."/>
            <person name="Oliveira U."/>
            <person name="Santos F.R."/>
            <person name="Vidigal T.H.D.A."/>
            <person name="Brescovit A.D."/>
            <person name="Santos A.J."/>
        </authorList>
    </citation>
    <scope>NUCLEOTIDE SEQUENCE</scope>
</reference>
<dbReference type="EMBL" id="GBHO01037412">
    <property type="protein sequence ID" value="JAG06192.1"/>
    <property type="molecule type" value="Transcribed_RNA"/>
</dbReference>
<evidence type="ECO:0000259" key="14">
    <source>
        <dbReference type="Pfam" id="PF21183"/>
    </source>
</evidence>
<dbReference type="Pfam" id="PF21183">
    <property type="entry name" value="HAT1_C"/>
    <property type="match status" value="1"/>
</dbReference>
<dbReference type="InterPro" id="IPR016181">
    <property type="entry name" value="Acyl_CoA_acyltransferase"/>
</dbReference>
<dbReference type="PIRSF" id="PIRSF038084">
    <property type="entry name" value="HAT-B_cat"/>
    <property type="match status" value="1"/>
</dbReference>
<dbReference type="GO" id="GO:0042393">
    <property type="term" value="F:histone binding"/>
    <property type="evidence" value="ECO:0007669"/>
    <property type="project" value="InterPro"/>
</dbReference>
<keyword evidence="5 9" id="KW-0808">Transferase</keyword>
<evidence type="ECO:0000256" key="12">
    <source>
        <dbReference type="PIRSR" id="PIRSR038084-3"/>
    </source>
</evidence>
<dbReference type="SUPFAM" id="SSF55729">
    <property type="entry name" value="Acyl-CoA N-acyltransferases (Nat)"/>
    <property type="match status" value="1"/>
</dbReference>
<dbReference type="Gene3D" id="1.10.10.390">
    <property type="match status" value="1"/>
</dbReference>
<dbReference type="InterPro" id="IPR013523">
    <property type="entry name" value="Hist_AcTrfase_HAT1_C"/>
</dbReference>
<feature type="region of interest" description="Interaction with histone H4 N-terminus" evidence="11">
    <location>
        <begin position="221"/>
        <end position="223"/>
    </location>
</feature>
<protein>
    <recommendedName>
        <fullName evidence="4 9">Histone acetyltransferase type B catalytic subunit</fullName>
        <ecNumber evidence="3 9">2.3.1.48</ecNumber>
    </recommendedName>
</protein>
<evidence type="ECO:0000256" key="7">
    <source>
        <dbReference type="ARBA" id="ARBA00023315"/>
    </source>
</evidence>
<evidence type="ECO:0000256" key="10">
    <source>
        <dbReference type="PIRSR" id="PIRSR038084-1"/>
    </source>
</evidence>
<sequence>MEPKDTTARDIFGLNDGFVCDANDAVFFKLVRSASDLRTEDPTSLDDPKVFHPAMSHQIFGEDEKIYGYKNLKISIYYSAAHLNIYVGVKHDETAPTCSPPNIEKLLFEKYETPYTSNLDEYEKNLDKEISFKPPGTMLKSFKLEGHVEPTSNFEIYYCTSQTPEWLDYHTRVQTFILWFIDAASYIQVDDHWKFFTLYEKYISPVSKEPQYAFVGFTTVYEYYAYPANIRPRISQMLILPPFQKQGLGAILLNSIYEHYSTVKEVLDITVEDPSNDFQYTRDYVDCCHCRKLSSFSKEMLMGRYSDVMAKEARANFKINKKQARRVYEILRLYYTNRNNEKEFTAYRLCVKKRLNALFQREVVVCKVFSHLSTGVDDEKRKSKLRTMFLDLLEDYSVVVERLKEYDWLPIAS</sequence>
<dbReference type="AlphaFoldDB" id="A0A0A9WCM0"/>
<reference evidence="17" key="4">
    <citation type="journal article" date="2016" name="Gigascience">
        <title>De novo construction of an expanded transcriptome assembly for the western tarnished plant bug, Lygus hesperus.</title>
        <authorList>
            <person name="Tassone E.E."/>
            <person name="Geib S.M."/>
            <person name="Hall B."/>
            <person name="Fabrick J.A."/>
            <person name="Brent C.S."/>
            <person name="Hull J.J."/>
        </authorList>
    </citation>
    <scope>NUCLEOTIDE SEQUENCE</scope>
</reference>
<feature type="region of interest" description="Interaction with histone H4 N-terminus" evidence="11">
    <location>
        <begin position="62"/>
        <end position="64"/>
    </location>
</feature>
<dbReference type="Pfam" id="PF10394">
    <property type="entry name" value="Hat1_N"/>
    <property type="match status" value="1"/>
</dbReference>
<proteinExistence type="inferred from homology"/>
<dbReference type="InterPro" id="IPR037113">
    <property type="entry name" value="Hat1_N_sf"/>
</dbReference>
<dbReference type="EMBL" id="GDHC01008158">
    <property type="protein sequence ID" value="JAQ10471.1"/>
    <property type="molecule type" value="Transcribed_RNA"/>
</dbReference>
<dbReference type="Gene3D" id="3.90.360.10">
    <property type="entry name" value="Histone acetyl transferase 1 (HAT1), N-terminal domain"/>
    <property type="match status" value="1"/>
</dbReference>
<evidence type="ECO:0000256" key="2">
    <source>
        <dbReference type="ARBA" id="ARBA00010543"/>
    </source>
</evidence>
<evidence type="ECO:0000313" key="16">
    <source>
        <dbReference type="EMBL" id="JAG60114.1"/>
    </source>
</evidence>
<evidence type="ECO:0000256" key="6">
    <source>
        <dbReference type="ARBA" id="ARBA00023242"/>
    </source>
</evidence>
<dbReference type="GO" id="GO:0005634">
    <property type="term" value="C:nucleus"/>
    <property type="evidence" value="ECO:0007669"/>
    <property type="project" value="UniProtKB-SubCell"/>
</dbReference>
<evidence type="ECO:0000313" key="15">
    <source>
        <dbReference type="EMBL" id="JAG06192.1"/>
    </source>
</evidence>
<dbReference type="GO" id="GO:0004402">
    <property type="term" value="F:histone acetyltransferase activity"/>
    <property type="evidence" value="ECO:0007669"/>
    <property type="project" value="UniProtKB-UniRule"/>
</dbReference>
<dbReference type="GO" id="GO:0000781">
    <property type="term" value="C:chromosome, telomeric region"/>
    <property type="evidence" value="ECO:0007669"/>
    <property type="project" value="GOC"/>
</dbReference>
<comment type="catalytic activity">
    <reaction evidence="8 9">
        <text>L-lysyl-[protein] + acetyl-CoA = N(6)-acetyl-L-lysyl-[protein] + CoA + H(+)</text>
        <dbReference type="Rhea" id="RHEA:45948"/>
        <dbReference type="Rhea" id="RHEA-COMP:9752"/>
        <dbReference type="Rhea" id="RHEA-COMP:10731"/>
        <dbReference type="ChEBI" id="CHEBI:15378"/>
        <dbReference type="ChEBI" id="CHEBI:29969"/>
        <dbReference type="ChEBI" id="CHEBI:57287"/>
        <dbReference type="ChEBI" id="CHEBI:57288"/>
        <dbReference type="ChEBI" id="CHEBI:61930"/>
        <dbReference type="EC" id="2.3.1.48"/>
    </reaction>
</comment>
<dbReference type="Gene3D" id="3.40.630.30">
    <property type="match status" value="1"/>
</dbReference>
<dbReference type="InterPro" id="IPR048776">
    <property type="entry name" value="HAT1_C"/>
</dbReference>
<accession>A0A0A9WCM0</accession>
<feature type="site" description="Interaction with histone H4 N-terminus" evidence="12">
    <location>
        <position position="193"/>
    </location>
</feature>
<evidence type="ECO:0000256" key="9">
    <source>
        <dbReference type="PIRNR" id="PIRNR038084"/>
    </source>
</evidence>
<feature type="domain" description="Histone acetyltransferase type B catalytic subunit C-terminal" evidence="14">
    <location>
        <begin position="282"/>
        <end position="333"/>
    </location>
</feature>
<dbReference type="GO" id="GO:0031509">
    <property type="term" value="P:subtelomeric heterochromatin formation"/>
    <property type="evidence" value="ECO:0007669"/>
    <property type="project" value="InterPro"/>
</dbReference>
<keyword evidence="7 9" id="KW-0012">Acyltransferase</keyword>
<comment type="similarity">
    <text evidence="2 9">Belongs to the HAT1 family.</text>
</comment>
<evidence type="ECO:0000256" key="11">
    <source>
        <dbReference type="PIRSR" id="PIRSR038084-2"/>
    </source>
</evidence>
<name>A0A0A9WCM0_LYGHE</name>
<evidence type="ECO:0000256" key="8">
    <source>
        <dbReference type="ARBA" id="ARBA00048017"/>
    </source>
</evidence>
<reference evidence="15" key="2">
    <citation type="submission" date="2014-07" db="EMBL/GenBank/DDBJ databases">
        <authorList>
            <person name="Hull J."/>
        </authorList>
    </citation>
    <scope>NUCLEOTIDE SEQUENCE</scope>
</reference>
<feature type="active site" description="Proton donor/acceptor" evidence="10">
    <location>
        <position position="272"/>
    </location>
</feature>
<dbReference type="PANTHER" id="PTHR12046">
    <property type="entry name" value="HISTONE ACETYLTRANSFERASE TYPE B CATALYTIC SUBUNIT"/>
    <property type="match status" value="1"/>
</dbReference>
<dbReference type="EMBL" id="GBRD01005707">
    <property type="protein sequence ID" value="JAG60114.1"/>
    <property type="molecule type" value="Transcribed_RNA"/>
</dbReference>
<feature type="domain" description="Histone acetyl transferase HAT1 N-terminal" evidence="13">
    <location>
        <begin position="18"/>
        <end position="182"/>
    </location>
</feature>
<organism evidence="15">
    <name type="scientific">Lygus hesperus</name>
    <name type="common">Western plant bug</name>
    <dbReference type="NCBI Taxonomy" id="30085"/>
    <lineage>
        <taxon>Eukaryota</taxon>
        <taxon>Metazoa</taxon>
        <taxon>Ecdysozoa</taxon>
        <taxon>Arthropoda</taxon>
        <taxon>Hexapoda</taxon>
        <taxon>Insecta</taxon>
        <taxon>Pterygota</taxon>
        <taxon>Neoptera</taxon>
        <taxon>Paraneoptera</taxon>
        <taxon>Hemiptera</taxon>
        <taxon>Heteroptera</taxon>
        <taxon>Panheteroptera</taxon>
        <taxon>Cimicomorpha</taxon>
        <taxon>Miridae</taxon>
        <taxon>Mirini</taxon>
        <taxon>Lygus</taxon>
    </lineage>
</organism>
<reference evidence="15" key="1">
    <citation type="journal article" date="2014" name="PLoS ONE">
        <title>Transcriptome-Based Identification of ABC Transporters in the Western Tarnished Plant Bug Lygus hesperus.</title>
        <authorList>
            <person name="Hull J.J."/>
            <person name="Chaney K."/>
            <person name="Geib S.M."/>
            <person name="Fabrick J.A."/>
            <person name="Brent C.S."/>
            <person name="Walsh D."/>
            <person name="Lavine L.C."/>
        </authorList>
    </citation>
    <scope>NUCLEOTIDE SEQUENCE</scope>
</reference>
<evidence type="ECO:0000313" key="17">
    <source>
        <dbReference type="EMBL" id="JAQ02561.1"/>
    </source>
</evidence>
<evidence type="ECO:0000256" key="5">
    <source>
        <dbReference type="ARBA" id="ARBA00022679"/>
    </source>
</evidence>
<dbReference type="EMBL" id="GDHC01016068">
    <property type="protein sequence ID" value="JAQ02561.1"/>
    <property type="molecule type" value="Transcribed_RNA"/>
</dbReference>
<evidence type="ECO:0000259" key="13">
    <source>
        <dbReference type="Pfam" id="PF10394"/>
    </source>
</evidence>